<organism evidence="1">
    <name type="scientific">Trypanosoma vivax (strain Y486)</name>
    <dbReference type="NCBI Taxonomy" id="1055687"/>
    <lineage>
        <taxon>Eukaryota</taxon>
        <taxon>Discoba</taxon>
        <taxon>Euglenozoa</taxon>
        <taxon>Kinetoplastea</taxon>
        <taxon>Metakinetoplastina</taxon>
        <taxon>Trypanosomatida</taxon>
        <taxon>Trypanosomatidae</taxon>
        <taxon>Trypanosoma</taxon>
        <taxon>Duttonella</taxon>
    </lineage>
</organism>
<name>G0U6V9_TRYVY</name>
<dbReference type="EMBL" id="HE573026">
    <property type="protein sequence ID" value="CCC51615.1"/>
    <property type="molecule type" value="Genomic_DNA"/>
</dbReference>
<gene>
    <name evidence="1" type="ORF">TVY486_1006630</name>
</gene>
<dbReference type="VEuPathDB" id="TriTrypDB:TvY486_1006630"/>
<reference evidence="1" key="1">
    <citation type="journal article" date="2012" name="Proc. Natl. Acad. Sci. U.S.A.">
        <title>Antigenic diversity is generated by distinct evolutionary mechanisms in African trypanosome species.</title>
        <authorList>
            <person name="Jackson A.P."/>
            <person name="Berry A."/>
            <person name="Aslett M."/>
            <person name="Allison H.C."/>
            <person name="Burton P."/>
            <person name="Vavrova-Anderson J."/>
            <person name="Brown R."/>
            <person name="Browne H."/>
            <person name="Corton N."/>
            <person name="Hauser H."/>
            <person name="Gamble J."/>
            <person name="Gilderthorp R."/>
            <person name="Marcello L."/>
            <person name="McQuillan J."/>
            <person name="Otto T.D."/>
            <person name="Quail M.A."/>
            <person name="Sanders M.J."/>
            <person name="van Tonder A."/>
            <person name="Ginger M.L."/>
            <person name="Field M.C."/>
            <person name="Barry J.D."/>
            <person name="Hertz-Fowler C."/>
            <person name="Berriman M."/>
        </authorList>
    </citation>
    <scope>NUCLEOTIDE SEQUENCE</scope>
    <source>
        <strain evidence="1">Y486</strain>
    </source>
</reference>
<protein>
    <submittedName>
        <fullName evidence="1">Uncharacterized protein</fullName>
    </submittedName>
</protein>
<sequence length="112" mass="12640">MRSEEWEDLWYRVSTSPLPCVGSLYPESDTGMTVTVSASHPVPRTNVFSFLFLIVLKSPFPHIDTIELGTFDRTISADCRCCFVPVLYRFYLILSGEFWTVCSTATAPFNAS</sequence>
<accession>G0U6V9</accession>
<dbReference type="AlphaFoldDB" id="G0U6V9"/>
<evidence type="ECO:0000313" key="1">
    <source>
        <dbReference type="EMBL" id="CCC51615.1"/>
    </source>
</evidence>
<proteinExistence type="predicted"/>